<evidence type="ECO:0000256" key="2">
    <source>
        <dbReference type="ARBA" id="ARBA00022692"/>
    </source>
</evidence>
<keyword evidence="8" id="KW-1185">Reference proteome</keyword>
<evidence type="ECO:0000256" key="3">
    <source>
        <dbReference type="ARBA" id="ARBA00022989"/>
    </source>
</evidence>
<evidence type="ECO:0000256" key="4">
    <source>
        <dbReference type="ARBA" id="ARBA00023136"/>
    </source>
</evidence>
<feature type="transmembrane region" description="Helical" evidence="6">
    <location>
        <begin position="457"/>
        <end position="479"/>
    </location>
</feature>
<dbReference type="SUPFAM" id="SSF144083">
    <property type="entry name" value="Magnesium transport protein CorA, transmembrane region"/>
    <property type="match status" value="1"/>
</dbReference>
<evidence type="ECO:0000313" key="7">
    <source>
        <dbReference type="EMBL" id="KAH7322613.1"/>
    </source>
</evidence>
<feature type="compositionally biased region" description="Polar residues" evidence="5">
    <location>
        <begin position="28"/>
        <end position="40"/>
    </location>
</feature>
<dbReference type="Gene3D" id="1.20.58.340">
    <property type="entry name" value="Magnesium transport protein CorA, transmembrane region"/>
    <property type="match status" value="1"/>
</dbReference>
<proteinExistence type="predicted"/>
<gene>
    <name evidence="7" type="ORF">B0I35DRAFT_184974</name>
</gene>
<evidence type="ECO:0000313" key="8">
    <source>
        <dbReference type="Proteomes" id="UP000813444"/>
    </source>
</evidence>
<feature type="region of interest" description="Disordered" evidence="5">
    <location>
        <begin position="1"/>
        <end position="44"/>
    </location>
</feature>
<feature type="transmembrane region" description="Helical" evidence="6">
    <location>
        <begin position="499"/>
        <end position="520"/>
    </location>
</feature>
<dbReference type="Pfam" id="PF01544">
    <property type="entry name" value="CorA"/>
    <property type="match status" value="1"/>
</dbReference>
<organism evidence="7 8">
    <name type="scientific">Stachybotrys elegans</name>
    <dbReference type="NCBI Taxonomy" id="80388"/>
    <lineage>
        <taxon>Eukaryota</taxon>
        <taxon>Fungi</taxon>
        <taxon>Dikarya</taxon>
        <taxon>Ascomycota</taxon>
        <taxon>Pezizomycotina</taxon>
        <taxon>Sordariomycetes</taxon>
        <taxon>Hypocreomycetidae</taxon>
        <taxon>Hypocreales</taxon>
        <taxon>Stachybotryaceae</taxon>
        <taxon>Stachybotrys</taxon>
    </lineage>
</organism>
<sequence>MEPATTGPLITVTGPDSSSEAESDFDNGPSTPTEHSSTADGESIEVLSIEMDGQVSAGESALTLIDQAPATDSIADPPSELEEATQSSDTSETTEPGKVSLRQHPVEHCRTGLVDSSSPRLGPRAVDIEGSDIDTLIHLAAQGSLKGLNQTGNLDIFFLPHISVDPKDRKEDTKILLDDPELCGRLTKALHLDDFFLTHSAWNSNGFLRSEICWNAAGDPVHSLSARFLIKYLQQPNSDQPVPDYAWLFLSFTVLWVKNSGGQVSCILVCYDHCSEIQDKIIGAFNNYPQQQITTTPFAVCDAILRGVIKQYDDALWRFQKPVRDIEKGRQQFAAGVTELHGQTLSNGEGVLGVHVQMHELLRHAIHMNETLEVATKTAKLAMRQVEAYNAPNTAATNVLSGLRGSAGYLANLKLRSEAFVSRIENEIQLGFHIINIYQLQESQRLLRESRDEGKDLTLLLTRLTIFFLPATFVTGFWGMNFVVEDGDHGDGTLITPDVWKFAVSLVVAEVICFAGYSFVRRKGRKPKRPQDNRV</sequence>
<comment type="subcellular location">
    <subcellularLocation>
        <location evidence="1">Membrane</location>
        <topology evidence="1">Multi-pass membrane protein</topology>
    </subcellularLocation>
</comment>
<accession>A0A8K0STH0</accession>
<dbReference type="AlphaFoldDB" id="A0A8K0STH0"/>
<keyword evidence="4 6" id="KW-0472">Membrane</keyword>
<dbReference type="Proteomes" id="UP000813444">
    <property type="component" value="Unassembled WGS sequence"/>
</dbReference>
<dbReference type="InterPro" id="IPR045863">
    <property type="entry name" value="CorA_TM1_TM2"/>
</dbReference>
<name>A0A8K0STH0_9HYPO</name>
<evidence type="ECO:0000256" key="5">
    <source>
        <dbReference type="SAM" id="MobiDB-lite"/>
    </source>
</evidence>
<dbReference type="GO" id="GO:0016020">
    <property type="term" value="C:membrane"/>
    <property type="evidence" value="ECO:0007669"/>
    <property type="project" value="UniProtKB-SubCell"/>
</dbReference>
<evidence type="ECO:0000256" key="1">
    <source>
        <dbReference type="ARBA" id="ARBA00004141"/>
    </source>
</evidence>
<reference evidence="7" key="1">
    <citation type="journal article" date="2021" name="Nat. Commun.">
        <title>Genetic determinants of endophytism in the Arabidopsis root mycobiome.</title>
        <authorList>
            <person name="Mesny F."/>
            <person name="Miyauchi S."/>
            <person name="Thiergart T."/>
            <person name="Pickel B."/>
            <person name="Atanasova L."/>
            <person name="Karlsson M."/>
            <person name="Huettel B."/>
            <person name="Barry K.W."/>
            <person name="Haridas S."/>
            <person name="Chen C."/>
            <person name="Bauer D."/>
            <person name="Andreopoulos W."/>
            <person name="Pangilinan J."/>
            <person name="LaButti K."/>
            <person name="Riley R."/>
            <person name="Lipzen A."/>
            <person name="Clum A."/>
            <person name="Drula E."/>
            <person name="Henrissat B."/>
            <person name="Kohler A."/>
            <person name="Grigoriev I.V."/>
            <person name="Martin F.M."/>
            <person name="Hacquard S."/>
        </authorList>
    </citation>
    <scope>NUCLEOTIDE SEQUENCE</scope>
    <source>
        <strain evidence="7">MPI-CAGE-CH-0235</strain>
    </source>
</reference>
<keyword evidence="2 6" id="KW-0812">Transmembrane</keyword>
<dbReference type="InterPro" id="IPR002523">
    <property type="entry name" value="MgTranspt_CorA/ZnTranspt_ZntB"/>
</dbReference>
<evidence type="ECO:0000256" key="6">
    <source>
        <dbReference type="SAM" id="Phobius"/>
    </source>
</evidence>
<keyword evidence="3 6" id="KW-1133">Transmembrane helix</keyword>
<dbReference type="EMBL" id="JAGPNK010000004">
    <property type="protein sequence ID" value="KAH7322613.1"/>
    <property type="molecule type" value="Genomic_DNA"/>
</dbReference>
<dbReference type="GO" id="GO:0046873">
    <property type="term" value="F:metal ion transmembrane transporter activity"/>
    <property type="evidence" value="ECO:0007669"/>
    <property type="project" value="InterPro"/>
</dbReference>
<dbReference type="OrthoDB" id="5207033at2759"/>
<comment type="caution">
    <text evidence="7">The sequence shown here is derived from an EMBL/GenBank/DDBJ whole genome shotgun (WGS) entry which is preliminary data.</text>
</comment>
<feature type="region of interest" description="Disordered" evidence="5">
    <location>
        <begin position="69"/>
        <end position="102"/>
    </location>
</feature>
<feature type="compositionally biased region" description="Polar residues" evidence="5">
    <location>
        <begin position="84"/>
        <end position="94"/>
    </location>
</feature>
<protein>
    <submittedName>
        <fullName evidence="7">Uncharacterized protein</fullName>
    </submittedName>
</protein>